<dbReference type="Proteomes" id="UP001430953">
    <property type="component" value="Unassembled WGS sequence"/>
</dbReference>
<keyword evidence="2" id="KW-1185">Reference proteome</keyword>
<dbReference type="AlphaFoldDB" id="A0AAW2GHN1"/>
<sequence length="68" mass="7487">MGEECRRVEPDGSVPFISRWRTSSSAARCDLDTGTSSGRIRMAGDRPGCSDYHRDHSRLVSSYFSSGS</sequence>
<evidence type="ECO:0000313" key="1">
    <source>
        <dbReference type="EMBL" id="KAL0126731.1"/>
    </source>
</evidence>
<protein>
    <submittedName>
        <fullName evidence="1">Uncharacterized protein</fullName>
    </submittedName>
</protein>
<dbReference type="EMBL" id="JADYXP020000004">
    <property type="protein sequence ID" value="KAL0126731.1"/>
    <property type="molecule type" value="Genomic_DNA"/>
</dbReference>
<comment type="caution">
    <text evidence="1">The sequence shown here is derived from an EMBL/GenBank/DDBJ whole genome shotgun (WGS) entry which is preliminary data.</text>
</comment>
<evidence type="ECO:0000313" key="2">
    <source>
        <dbReference type="Proteomes" id="UP001430953"/>
    </source>
</evidence>
<reference evidence="1 2" key="1">
    <citation type="submission" date="2023-03" db="EMBL/GenBank/DDBJ databases">
        <title>High recombination rates correlate with genetic variation in Cardiocondyla obscurior ants.</title>
        <authorList>
            <person name="Errbii M."/>
        </authorList>
    </citation>
    <scope>NUCLEOTIDE SEQUENCE [LARGE SCALE GENOMIC DNA]</scope>
    <source>
        <strain evidence="1">Alpha-2009</strain>
        <tissue evidence="1">Whole body</tissue>
    </source>
</reference>
<organism evidence="1 2">
    <name type="scientific">Cardiocondyla obscurior</name>
    <dbReference type="NCBI Taxonomy" id="286306"/>
    <lineage>
        <taxon>Eukaryota</taxon>
        <taxon>Metazoa</taxon>
        <taxon>Ecdysozoa</taxon>
        <taxon>Arthropoda</taxon>
        <taxon>Hexapoda</taxon>
        <taxon>Insecta</taxon>
        <taxon>Pterygota</taxon>
        <taxon>Neoptera</taxon>
        <taxon>Endopterygota</taxon>
        <taxon>Hymenoptera</taxon>
        <taxon>Apocrita</taxon>
        <taxon>Aculeata</taxon>
        <taxon>Formicoidea</taxon>
        <taxon>Formicidae</taxon>
        <taxon>Myrmicinae</taxon>
        <taxon>Cardiocondyla</taxon>
    </lineage>
</organism>
<proteinExistence type="predicted"/>
<accession>A0AAW2GHN1</accession>
<gene>
    <name evidence="1" type="ORF">PUN28_005237</name>
</gene>
<name>A0AAW2GHN1_9HYME</name>